<dbReference type="SUPFAM" id="SSF101353">
    <property type="entry name" value="Putative anticodon-binding domain of alanyl-tRNA synthetase (AlaRS)"/>
    <property type="match status" value="1"/>
</dbReference>
<evidence type="ECO:0000256" key="10">
    <source>
        <dbReference type="ARBA" id="ARBA00022917"/>
    </source>
</evidence>
<evidence type="ECO:0000256" key="9">
    <source>
        <dbReference type="ARBA" id="ARBA00022884"/>
    </source>
</evidence>
<evidence type="ECO:0000256" key="2">
    <source>
        <dbReference type="ARBA" id="ARBA00013168"/>
    </source>
</evidence>
<dbReference type="GO" id="GO:0006419">
    <property type="term" value="P:alanyl-tRNA aminoacylation"/>
    <property type="evidence" value="ECO:0007669"/>
    <property type="project" value="InterPro"/>
</dbReference>
<keyword evidence="6" id="KW-0547">Nucleotide-binding</keyword>
<feature type="domain" description="Alanyl-transfer RNA synthetases family profile" evidence="13">
    <location>
        <begin position="27"/>
        <end position="643"/>
    </location>
</feature>
<keyword evidence="9" id="KW-0694">RNA-binding</keyword>
<dbReference type="FunFam" id="3.30.930.10:FF:000011">
    <property type="entry name" value="Alanine--tRNA ligase, cytoplasmic"/>
    <property type="match status" value="1"/>
</dbReference>
<dbReference type="InterPro" id="IPR018164">
    <property type="entry name" value="Ala-tRNA-synth_IIc_N"/>
</dbReference>
<evidence type="ECO:0000256" key="1">
    <source>
        <dbReference type="ARBA" id="ARBA00008226"/>
    </source>
</evidence>
<dbReference type="InterPro" id="IPR002318">
    <property type="entry name" value="Ala-tRNA-lgiase_IIc"/>
</dbReference>
<dbReference type="PRINTS" id="PR00980">
    <property type="entry name" value="TRNASYNTHALA"/>
</dbReference>
<keyword evidence="3" id="KW-0820">tRNA-binding</keyword>
<gene>
    <name evidence="14" type="primary">Fars2-001</name>
</gene>
<protein>
    <recommendedName>
        <fullName evidence="2">alanine--tRNA ligase</fullName>
        <ecNumber evidence="2">6.1.1.7</ecNumber>
    </recommendedName>
</protein>
<evidence type="ECO:0000256" key="5">
    <source>
        <dbReference type="ARBA" id="ARBA00022723"/>
    </source>
</evidence>
<dbReference type="InterPro" id="IPR018162">
    <property type="entry name" value="Ala-tRNA-ligase_IIc_anticod-bd"/>
</dbReference>
<dbReference type="EMBL" id="LR785072">
    <property type="protein sequence ID" value="CAB3244754.1"/>
    <property type="molecule type" value="mRNA"/>
</dbReference>
<evidence type="ECO:0000256" key="6">
    <source>
        <dbReference type="ARBA" id="ARBA00022741"/>
    </source>
</evidence>
<keyword evidence="7" id="KW-0862">Zinc</keyword>
<evidence type="ECO:0000256" key="8">
    <source>
        <dbReference type="ARBA" id="ARBA00022840"/>
    </source>
</evidence>
<dbReference type="AlphaFoldDB" id="A0A6F9DBV7"/>
<dbReference type="GO" id="GO:0005739">
    <property type="term" value="C:mitochondrion"/>
    <property type="evidence" value="ECO:0007669"/>
    <property type="project" value="TreeGrafter"/>
</dbReference>
<dbReference type="GO" id="GO:0005524">
    <property type="term" value="F:ATP binding"/>
    <property type="evidence" value="ECO:0007669"/>
    <property type="project" value="UniProtKB-KW"/>
</dbReference>
<organism evidence="14">
    <name type="scientific">Phallusia mammillata</name>
    <dbReference type="NCBI Taxonomy" id="59560"/>
    <lineage>
        <taxon>Eukaryota</taxon>
        <taxon>Metazoa</taxon>
        <taxon>Chordata</taxon>
        <taxon>Tunicata</taxon>
        <taxon>Ascidiacea</taxon>
        <taxon>Phlebobranchia</taxon>
        <taxon>Ascidiidae</taxon>
        <taxon>Phallusia</taxon>
    </lineage>
</organism>
<dbReference type="InterPro" id="IPR018165">
    <property type="entry name" value="Ala-tRNA-synth_IIc_core"/>
</dbReference>
<dbReference type="PANTHER" id="PTHR11777">
    <property type="entry name" value="ALANYL-TRNA SYNTHETASE"/>
    <property type="match status" value="1"/>
</dbReference>
<dbReference type="EC" id="6.1.1.7" evidence="2"/>
<evidence type="ECO:0000259" key="13">
    <source>
        <dbReference type="PROSITE" id="PS50860"/>
    </source>
</evidence>
<evidence type="ECO:0000256" key="11">
    <source>
        <dbReference type="ARBA" id="ARBA00023146"/>
    </source>
</evidence>
<evidence type="ECO:0000256" key="12">
    <source>
        <dbReference type="ARBA" id="ARBA00048300"/>
    </source>
</evidence>
<dbReference type="SUPFAM" id="SSF55681">
    <property type="entry name" value="Class II aaRS and biotin synthetases"/>
    <property type="match status" value="1"/>
</dbReference>
<keyword evidence="8" id="KW-0067">ATP-binding</keyword>
<accession>A0A6F9DBV7</accession>
<dbReference type="InterPro" id="IPR050058">
    <property type="entry name" value="Ala-tRNA_ligase"/>
</dbReference>
<dbReference type="GO" id="GO:0046872">
    <property type="term" value="F:metal ion binding"/>
    <property type="evidence" value="ECO:0007669"/>
    <property type="project" value="UniProtKB-KW"/>
</dbReference>
<dbReference type="PROSITE" id="PS50860">
    <property type="entry name" value="AA_TRNA_LIGASE_II_ALA"/>
    <property type="match status" value="1"/>
</dbReference>
<reference evidence="14" key="1">
    <citation type="submission" date="2020-04" db="EMBL/GenBank/DDBJ databases">
        <authorList>
            <person name="Neveu A P."/>
        </authorList>
    </citation>
    <scope>NUCLEOTIDE SEQUENCE</scope>
    <source>
        <tissue evidence="14">Whole embryo</tissue>
    </source>
</reference>
<keyword evidence="4 14" id="KW-0436">Ligase</keyword>
<sequence>MLRFNTTLKSNIIDIFNYSYTKWRRVHSSKDIRSAFIKFYQEKDHTFVPSSKVFSPEDQSLLFVNAGMNQFKPIILGNSDDKRFSSHLKRAVNSQRCIRAGGKHNDLDDVGADLSHHTFFEMLGSWSFGDYFKDVACKLAWEFLTDICKLSSDRLYVTYFGGCDILGVKADIETRDIWLSIGISPERVLPCSPKENFWEMGETGPCGPSTEIHYDRNPANRFAPEEVNVDNSDIVEIWNIVFMQYNRINEKSLEPLHSFHVDTGMGLERITGILQGNKSNYDTDLFMPLISKLREVCNSRPYQGKVGSEDLDGIDCAYRVVSDHIRMLTIAVADGIYPGLRDRNLIVRQVLRRAVKSGIDTLKAPRMFLSSLVPTVVSSLASAYPDLKNKQNEIINTIDSSERQFYDLIDKGTGTVMFAMSKMKPDQTIFPVDTMRKLMLWGYPEEYLLRLTSDKGVTVDQPELKKLLEKRTLDKTKKTKQSVQIDVLKVQKSLKDLAFSKTEIVSSSDLKNAGGFVPSTCKAIVLENGSVCARKVEWNSQNEVVYILLNKCLNCSRMNHLVNSMMVLEINNMEFPVEKTFDIDGWIIHKLLPSQTYPQSLILAPYHTIRIIIKQQKWDSALSAIFYTQLFIDVLRNKISNAVLLKSRTGFDAFRVEVAGYQTTEDIVNLWKDVLKKVPQTSFDLDLSDTQGKLCITKVKHQGTSKTVIFCLTGKKAETALKLTPEIQEKVNQLQLSSSQLQGEEITKIIKKVGNLTYTVNAEDIAFDVKENCRQSLGQLAHKLKLNLKQPVKNKSLS</sequence>
<dbReference type="GO" id="GO:0002161">
    <property type="term" value="F:aminoacyl-tRNA deacylase activity"/>
    <property type="evidence" value="ECO:0007669"/>
    <property type="project" value="TreeGrafter"/>
</dbReference>
<keyword evidence="5" id="KW-0479">Metal-binding</keyword>
<dbReference type="GO" id="GO:0000049">
    <property type="term" value="F:tRNA binding"/>
    <property type="evidence" value="ECO:0007669"/>
    <property type="project" value="UniProtKB-KW"/>
</dbReference>
<evidence type="ECO:0000313" key="14">
    <source>
        <dbReference type="EMBL" id="CAB3244754.1"/>
    </source>
</evidence>
<name>A0A6F9DBV7_9ASCI</name>
<dbReference type="CDD" id="cd00673">
    <property type="entry name" value="AlaRS_core"/>
    <property type="match status" value="1"/>
</dbReference>
<dbReference type="InterPro" id="IPR045864">
    <property type="entry name" value="aa-tRNA-synth_II/BPL/LPL"/>
</dbReference>
<dbReference type="PANTHER" id="PTHR11777:SF9">
    <property type="entry name" value="ALANINE--TRNA LIGASE, CYTOPLASMIC"/>
    <property type="match status" value="1"/>
</dbReference>
<evidence type="ECO:0000256" key="7">
    <source>
        <dbReference type="ARBA" id="ARBA00022833"/>
    </source>
</evidence>
<proteinExistence type="evidence at transcript level"/>
<comment type="catalytic activity">
    <reaction evidence="12">
        <text>tRNA(Ala) + L-alanine + ATP = L-alanyl-tRNA(Ala) + AMP + diphosphate</text>
        <dbReference type="Rhea" id="RHEA:12540"/>
        <dbReference type="Rhea" id="RHEA-COMP:9657"/>
        <dbReference type="Rhea" id="RHEA-COMP:9923"/>
        <dbReference type="ChEBI" id="CHEBI:30616"/>
        <dbReference type="ChEBI" id="CHEBI:33019"/>
        <dbReference type="ChEBI" id="CHEBI:57972"/>
        <dbReference type="ChEBI" id="CHEBI:78442"/>
        <dbReference type="ChEBI" id="CHEBI:78497"/>
        <dbReference type="ChEBI" id="CHEBI:456215"/>
        <dbReference type="EC" id="6.1.1.7"/>
    </reaction>
</comment>
<keyword evidence="11" id="KW-0030">Aminoacyl-tRNA synthetase</keyword>
<keyword evidence="10" id="KW-0648">Protein biosynthesis</keyword>
<dbReference type="Pfam" id="PF01411">
    <property type="entry name" value="tRNA-synt_2c"/>
    <property type="match status" value="1"/>
</dbReference>
<dbReference type="GO" id="GO:0004813">
    <property type="term" value="F:alanine-tRNA ligase activity"/>
    <property type="evidence" value="ECO:0007669"/>
    <property type="project" value="UniProtKB-EC"/>
</dbReference>
<evidence type="ECO:0000256" key="3">
    <source>
        <dbReference type="ARBA" id="ARBA00022555"/>
    </source>
</evidence>
<dbReference type="Gene3D" id="3.30.930.10">
    <property type="entry name" value="Bira Bifunctional Protein, Domain 2"/>
    <property type="match status" value="1"/>
</dbReference>
<comment type="similarity">
    <text evidence="1">Belongs to the class-II aminoacyl-tRNA synthetase family.</text>
</comment>
<evidence type="ECO:0000256" key="4">
    <source>
        <dbReference type="ARBA" id="ARBA00022598"/>
    </source>
</evidence>